<sequence length="65" mass="7075">MTTFTIQIDDAGELAGITAAREARNAAIDSGDDFGDKFDTDAEYVQFVMQRAAESYARQYGTATD</sequence>
<name>A0A1H2PRQ8_9BURK</name>
<evidence type="ECO:0000313" key="2">
    <source>
        <dbReference type="Proteomes" id="UP000243719"/>
    </source>
</evidence>
<organism evidence="1 2">
    <name type="scientific">Chitinasiproducens palmae</name>
    <dbReference type="NCBI Taxonomy" id="1770053"/>
    <lineage>
        <taxon>Bacteria</taxon>
        <taxon>Pseudomonadati</taxon>
        <taxon>Pseudomonadota</taxon>
        <taxon>Betaproteobacteria</taxon>
        <taxon>Burkholderiales</taxon>
        <taxon>Burkholderiaceae</taxon>
        <taxon>Chitinasiproducens</taxon>
    </lineage>
</organism>
<proteinExistence type="predicted"/>
<evidence type="ECO:0000313" key="1">
    <source>
        <dbReference type="EMBL" id="SDV49169.1"/>
    </source>
</evidence>
<dbReference type="OrthoDB" id="9944867at2"/>
<keyword evidence="2" id="KW-1185">Reference proteome</keyword>
<dbReference type="STRING" id="1770053.SAMN05216551_107123"/>
<dbReference type="EMBL" id="FNLO01000007">
    <property type="protein sequence ID" value="SDV49169.1"/>
    <property type="molecule type" value="Genomic_DNA"/>
</dbReference>
<reference evidence="2" key="1">
    <citation type="submission" date="2016-09" db="EMBL/GenBank/DDBJ databases">
        <authorList>
            <person name="Varghese N."/>
            <person name="Submissions S."/>
        </authorList>
    </citation>
    <scope>NUCLEOTIDE SEQUENCE [LARGE SCALE GENOMIC DNA]</scope>
    <source>
        <strain evidence="2">JS23</strain>
    </source>
</reference>
<dbReference type="RefSeq" id="WP_091908897.1">
    <property type="nucleotide sequence ID" value="NZ_FNLO01000007.1"/>
</dbReference>
<dbReference type="AlphaFoldDB" id="A0A1H2PRQ8"/>
<dbReference type="Proteomes" id="UP000243719">
    <property type="component" value="Unassembled WGS sequence"/>
</dbReference>
<accession>A0A1H2PRQ8</accession>
<protein>
    <submittedName>
        <fullName evidence="1">Uncharacterized protein</fullName>
    </submittedName>
</protein>
<gene>
    <name evidence="1" type="ORF">SAMN05216551_107123</name>
</gene>